<dbReference type="GO" id="GO:0005694">
    <property type="term" value="C:chromosome"/>
    <property type="evidence" value="ECO:0007669"/>
    <property type="project" value="UniProtKB-ARBA"/>
</dbReference>
<dbReference type="InterPro" id="IPR013087">
    <property type="entry name" value="Znf_C2H2_type"/>
</dbReference>
<feature type="domain" description="C2H2-type" evidence="9">
    <location>
        <begin position="299"/>
        <end position="326"/>
    </location>
</feature>
<evidence type="ECO:0000256" key="5">
    <source>
        <dbReference type="ARBA" id="ARBA00022833"/>
    </source>
</evidence>
<feature type="domain" description="C2H2-type" evidence="9">
    <location>
        <begin position="355"/>
        <end position="375"/>
    </location>
</feature>
<evidence type="ECO:0000256" key="6">
    <source>
        <dbReference type="ARBA" id="ARBA00023242"/>
    </source>
</evidence>
<dbReference type="InterPro" id="IPR050888">
    <property type="entry name" value="ZnF_C2H2-type_TF"/>
</dbReference>
<dbReference type="PROSITE" id="PS50157">
    <property type="entry name" value="ZINC_FINGER_C2H2_2"/>
    <property type="match status" value="8"/>
</dbReference>
<dbReference type="Pfam" id="PF00096">
    <property type="entry name" value="zf-C2H2"/>
    <property type="match status" value="5"/>
</dbReference>
<evidence type="ECO:0000259" key="9">
    <source>
        <dbReference type="PROSITE" id="PS50157"/>
    </source>
</evidence>
<feature type="region of interest" description="Disordered" evidence="8">
    <location>
        <begin position="111"/>
        <end position="144"/>
    </location>
</feature>
<keyword evidence="2" id="KW-0479">Metal-binding</keyword>
<dbReference type="SMART" id="SM00355">
    <property type="entry name" value="ZnF_C2H2"/>
    <property type="match status" value="10"/>
</dbReference>
<dbReference type="EMBL" id="GEBQ01005766">
    <property type="protein sequence ID" value="JAT34211.1"/>
    <property type="molecule type" value="Transcribed_RNA"/>
</dbReference>
<feature type="domain" description="C2H2-type" evidence="9">
    <location>
        <begin position="151"/>
        <end position="175"/>
    </location>
</feature>
<protein>
    <recommendedName>
        <fullName evidence="9">C2H2-type domain-containing protein</fullName>
    </recommendedName>
</protein>
<evidence type="ECO:0000256" key="4">
    <source>
        <dbReference type="ARBA" id="ARBA00022771"/>
    </source>
</evidence>
<keyword evidence="3" id="KW-0677">Repeat</keyword>
<dbReference type="Pfam" id="PF13913">
    <property type="entry name" value="zf-C2HC_2"/>
    <property type="match status" value="1"/>
</dbReference>
<evidence type="ECO:0000313" key="10">
    <source>
        <dbReference type="EMBL" id="JAT34211.1"/>
    </source>
</evidence>
<accession>A0A1B6ME57</accession>
<gene>
    <name evidence="10" type="ORF">g.7232</name>
</gene>
<dbReference type="Pfam" id="PF13894">
    <property type="entry name" value="zf-C2H2_4"/>
    <property type="match status" value="1"/>
</dbReference>
<comment type="subcellular location">
    <subcellularLocation>
        <location evidence="1">Nucleus</location>
    </subcellularLocation>
</comment>
<dbReference type="GO" id="GO:0043565">
    <property type="term" value="F:sequence-specific DNA binding"/>
    <property type="evidence" value="ECO:0007669"/>
    <property type="project" value="UniProtKB-ARBA"/>
</dbReference>
<name>A0A1B6ME57_9HEMI</name>
<dbReference type="PANTHER" id="PTHR24406">
    <property type="entry name" value="TRANSCRIPTIONAL REPRESSOR CTCFL-RELATED"/>
    <property type="match status" value="1"/>
</dbReference>
<reference evidence="10" key="1">
    <citation type="submission" date="2015-11" db="EMBL/GenBank/DDBJ databases">
        <title>De novo transcriptome assembly of four potential Pierce s Disease insect vectors from Arizona vineyards.</title>
        <authorList>
            <person name="Tassone E.E."/>
        </authorList>
    </citation>
    <scope>NUCLEOTIDE SEQUENCE</scope>
</reference>
<dbReference type="SUPFAM" id="SSF57667">
    <property type="entry name" value="beta-beta-alpha zinc fingers"/>
    <property type="match status" value="5"/>
</dbReference>
<feature type="region of interest" description="Disordered" evidence="8">
    <location>
        <begin position="1"/>
        <end position="21"/>
    </location>
</feature>
<proteinExistence type="predicted"/>
<dbReference type="InterPro" id="IPR036236">
    <property type="entry name" value="Znf_C2H2_sf"/>
</dbReference>
<dbReference type="FunFam" id="3.30.160.60:FF:000478">
    <property type="entry name" value="Zinc finger protein 133"/>
    <property type="match status" value="1"/>
</dbReference>
<dbReference type="FunFam" id="3.30.160.60:FF:001732">
    <property type="entry name" value="Zgc:162936"/>
    <property type="match status" value="1"/>
</dbReference>
<dbReference type="AlphaFoldDB" id="A0A1B6ME57"/>
<keyword evidence="4 7" id="KW-0863">Zinc-finger</keyword>
<dbReference type="GO" id="GO:0005634">
    <property type="term" value="C:nucleus"/>
    <property type="evidence" value="ECO:0007669"/>
    <property type="project" value="UniProtKB-SubCell"/>
</dbReference>
<feature type="compositionally biased region" description="Basic and acidic residues" evidence="8">
    <location>
        <begin position="113"/>
        <end position="124"/>
    </location>
</feature>
<feature type="domain" description="C2H2-type" evidence="9">
    <location>
        <begin position="178"/>
        <end position="206"/>
    </location>
</feature>
<dbReference type="GO" id="GO:0008270">
    <property type="term" value="F:zinc ion binding"/>
    <property type="evidence" value="ECO:0007669"/>
    <property type="project" value="UniProtKB-KW"/>
</dbReference>
<evidence type="ECO:0000256" key="3">
    <source>
        <dbReference type="ARBA" id="ARBA00022737"/>
    </source>
</evidence>
<feature type="domain" description="C2H2-type" evidence="9">
    <location>
        <begin position="214"/>
        <end position="241"/>
    </location>
</feature>
<evidence type="ECO:0000256" key="1">
    <source>
        <dbReference type="ARBA" id="ARBA00004123"/>
    </source>
</evidence>
<evidence type="ECO:0000256" key="2">
    <source>
        <dbReference type="ARBA" id="ARBA00022723"/>
    </source>
</evidence>
<feature type="domain" description="C2H2-type" evidence="9">
    <location>
        <begin position="95"/>
        <end position="122"/>
    </location>
</feature>
<feature type="non-terminal residue" evidence="10">
    <location>
        <position position="1"/>
    </location>
</feature>
<evidence type="ECO:0000256" key="8">
    <source>
        <dbReference type="SAM" id="MobiDB-lite"/>
    </source>
</evidence>
<dbReference type="Gene3D" id="3.30.160.60">
    <property type="entry name" value="Classic Zinc Finger"/>
    <property type="match status" value="7"/>
</dbReference>
<organism evidence="10">
    <name type="scientific">Graphocephala atropunctata</name>
    <dbReference type="NCBI Taxonomy" id="36148"/>
    <lineage>
        <taxon>Eukaryota</taxon>
        <taxon>Metazoa</taxon>
        <taxon>Ecdysozoa</taxon>
        <taxon>Arthropoda</taxon>
        <taxon>Hexapoda</taxon>
        <taxon>Insecta</taxon>
        <taxon>Pterygota</taxon>
        <taxon>Neoptera</taxon>
        <taxon>Paraneoptera</taxon>
        <taxon>Hemiptera</taxon>
        <taxon>Auchenorrhyncha</taxon>
        <taxon>Membracoidea</taxon>
        <taxon>Cicadellidae</taxon>
        <taxon>Cicadellinae</taxon>
        <taxon>Cicadellini</taxon>
        <taxon>Graphocephala</taxon>
    </lineage>
</organism>
<evidence type="ECO:0000256" key="7">
    <source>
        <dbReference type="PROSITE-ProRule" id="PRU00042"/>
    </source>
</evidence>
<dbReference type="Pfam" id="PF12874">
    <property type="entry name" value="zf-met"/>
    <property type="match status" value="1"/>
</dbReference>
<keyword evidence="5" id="KW-0862">Zinc</keyword>
<dbReference type="PROSITE" id="PS00028">
    <property type="entry name" value="ZINC_FINGER_C2H2_1"/>
    <property type="match status" value="7"/>
</dbReference>
<feature type="domain" description="C2H2-type" evidence="9">
    <location>
        <begin position="271"/>
        <end position="299"/>
    </location>
</feature>
<sequence length="463" mass="52910">ENWKAGASGEDTGGEGMEEQSNPLPVECRIDILSTCLDTANCCCDSCRDNKPKKKTIENSNENKITCELCGRKFDAAVFKKHQSEHNETVPGDWFRCPHCTKSFPTEKSLLSHQHEHSSQRDEATAESLNMSVRRSSRPSKAPERHVVPHYSCSKCERMYSDQAALENHQKIHLGITFKCNHCGKKFYSKELLEKHIQNAHLPKTKHQPKRRGSQCNICGSYFENRSGLLSHMKSHKSTVQLCEVCGKTVRINAYPAHKRSHSITDSEQIFLCDLCDKKFNNKVSLRAHKNSYHGTLKFTCEVCGKQFTTMALMKHHQHVHSGKRDHTCQVCGRAFTLKITLKSHMRIHTGEMPYGCDICGKRFTWKTTYRNHMQACKKGPVNIDVKQSVSTPMLNTQYIPQSQSQELPIDYSDDAKYNVPIDYSEDTKYLHPPVVGETKYFPPALNLSEEIKYTYQQPISYN</sequence>
<feature type="domain" description="C2H2-type" evidence="9">
    <location>
        <begin position="327"/>
        <end position="354"/>
    </location>
</feature>
<keyword evidence="6" id="KW-0539">Nucleus</keyword>
<dbReference type="GO" id="GO:0045893">
    <property type="term" value="P:positive regulation of DNA-templated transcription"/>
    <property type="evidence" value="ECO:0007669"/>
    <property type="project" value="UniProtKB-ARBA"/>
</dbReference>